<dbReference type="Gene3D" id="1.50.10.10">
    <property type="match status" value="1"/>
</dbReference>
<feature type="domain" description="Trehalase-like N-terminal" evidence="2">
    <location>
        <begin position="13"/>
        <end position="151"/>
    </location>
</feature>
<dbReference type="STRING" id="1236989.JCM15548_14346"/>
<sequence length="606" mass="70375">MKKQCERGLNYGVIGNCRSGALISNKGAIEWLCLPKFDSGSVFGKLMDEDKGGSFDILPENEADITQKYDWNTNILITRFSCKDGIFEVHDFMPRYKLDGGNYYSPPDVIRYFKHIEGAPSFRIRYDPRLEYATYDTRIDIYKSFVKAQTTKGDYDSMYLYSSMNISNVACRQLLTLTKDEFVLLSYNQKLLKQTVERSYTKLTRTKAYWLTWSERTTSFGKYNEAITRSALVLKLLSYQKTGAILAALTTSLPETIGEVRNWDYRFCWIRDASMVIKIMTSLDHYNLAHRYLRFITDLLPDKDERIQIMYGIDGQKKLTETTLDHLSGYCNSAPVRVGNAAYKQKQNDIYGILMDVIYQHFHLFSVSLEHSEELWTITRNMVRAVERNWQKPDKGIWEMRQNNKHFTFSKVLCWVAVDRAIKIASLLQQQDQVDEWVDLRDKIKKDILKKAWCKEKQSFTQAYGYDDLDASVLLMEFYGFLSGRDPQFVSTVKAIQGELEHNGLMFRYKNKDDFGEPSSAFTICSFWLVRALFMIGEEDLAKEKFDKLLTYSNHLGLFSEDLDFETKRLLGNFPQAYSHLALIDTAMLLSGGKLSKEELLLQIIH</sequence>
<accession>A0A0E9M2G6</accession>
<feature type="domain" description="GH15-like" evidence="1">
    <location>
        <begin position="221"/>
        <end position="533"/>
    </location>
</feature>
<keyword evidence="4" id="KW-1185">Reference proteome</keyword>
<gene>
    <name evidence="3" type="ORF">JCM15548_14346</name>
</gene>
<organism evidence="3 4">
    <name type="scientific">Geofilum rubicundum JCM 15548</name>
    <dbReference type="NCBI Taxonomy" id="1236989"/>
    <lineage>
        <taxon>Bacteria</taxon>
        <taxon>Pseudomonadati</taxon>
        <taxon>Bacteroidota</taxon>
        <taxon>Bacteroidia</taxon>
        <taxon>Marinilabiliales</taxon>
        <taxon>Marinilabiliaceae</taxon>
        <taxon>Geofilum</taxon>
    </lineage>
</organism>
<proteinExistence type="predicted"/>
<dbReference type="RefSeq" id="WP_062128363.1">
    <property type="nucleotide sequence ID" value="NZ_BAZW01000070.1"/>
</dbReference>
<dbReference type="EMBL" id="BAZW01000070">
    <property type="protein sequence ID" value="GAO31932.1"/>
    <property type="molecule type" value="Genomic_DNA"/>
</dbReference>
<dbReference type="AlphaFoldDB" id="A0A0E9M2G6"/>
<dbReference type="InterPro" id="IPR045582">
    <property type="entry name" value="Trehalase-like_N"/>
</dbReference>
<dbReference type="OrthoDB" id="3902805at2"/>
<dbReference type="GO" id="GO:0005975">
    <property type="term" value="P:carbohydrate metabolic process"/>
    <property type="evidence" value="ECO:0007669"/>
    <property type="project" value="InterPro"/>
</dbReference>
<dbReference type="InterPro" id="IPR011613">
    <property type="entry name" value="GH15-like"/>
</dbReference>
<name>A0A0E9M2G6_9BACT</name>
<evidence type="ECO:0000313" key="3">
    <source>
        <dbReference type="EMBL" id="GAO31932.1"/>
    </source>
</evidence>
<dbReference type="InterPro" id="IPR008928">
    <property type="entry name" value="6-hairpin_glycosidase_sf"/>
</dbReference>
<dbReference type="Pfam" id="PF19291">
    <property type="entry name" value="TREH_N"/>
    <property type="match status" value="1"/>
</dbReference>
<evidence type="ECO:0000259" key="1">
    <source>
        <dbReference type="Pfam" id="PF00723"/>
    </source>
</evidence>
<dbReference type="GO" id="GO:0004553">
    <property type="term" value="F:hydrolase activity, hydrolyzing O-glycosyl compounds"/>
    <property type="evidence" value="ECO:0007669"/>
    <property type="project" value="TreeGrafter"/>
</dbReference>
<comment type="caution">
    <text evidence="3">The sequence shown here is derived from an EMBL/GenBank/DDBJ whole genome shotgun (WGS) entry which is preliminary data.</text>
</comment>
<dbReference type="Proteomes" id="UP000032900">
    <property type="component" value="Unassembled WGS sequence"/>
</dbReference>
<reference evidence="3 4" key="1">
    <citation type="journal article" date="2015" name="Microbes Environ.">
        <title>Distribution and evolution of nitrogen fixation genes in the phylum bacteroidetes.</title>
        <authorList>
            <person name="Inoue J."/>
            <person name="Oshima K."/>
            <person name="Suda W."/>
            <person name="Sakamoto M."/>
            <person name="Iino T."/>
            <person name="Noda S."/>
            <person name="Hongoh Y."/>
            <person name="Hattori M."/>
            <person name="Ohkuma M."/>
        </authorList>
    </citation>
    <scope>NUCLEOTIDE SEQUENCE [LARGE SCALE GENOMIC DNA]</scope>
    <source>
        <strain evidence="3">JCM 15548</strain>
    </source>
</reference>
<dbReference type="PANTHER" id="PTHR31616:SF0">
    <property type="entry name" value="GLUCAN 1,4-ALPHA-GLUCOSIDASE"/>
    <property type="match status" value="1"/>
</dbReference>
<protein>
    <submittedName>
        <fullName evidence="3">Glucoamylase</fullName>
    </submittedName>
</protein>
<dbReference type="PANTHER" id="PTHR31616">
    <property type="entry name" value="TREHALASE"/>
    <property type="match status" value="1"/>
</dbReference>
<evidence type="ECO:0000313" key="4">
    <source>
        <dbReference type="Proteomes" id="UP000032900"/>
    </source>
</evidence>
<dbReference type="Pfam" id="PF00723">
    <property type="entry name" value="Glyco_hydro_15"/>
    <property type="match status" value="1"/>
</dbReference>
<evidence type="ECO:0000259" key="2">
    <source>
        <dbReference type="Pfam" id="PF19291"/>
    </source>
</evidence>
<dbReference type="InterPro" id="IPR012341">
    <property type="entry name" value="6hp_glycosidase-like_sf"/>
</dbReference>
<dbReference type="SUPFAM" id="SSF48208">
    <property type="entry name" value="Six-hairpin glycosidases"/>
    <property type="match status" value="1"/>
</dbReference>